<keyword evidence="2" id="KW-0229">DNA integration</keyword>
<evidence type="ECO:0000256" key="4">
    <source>
        <dbReference type="ARBA" id="ARBA00023172"/>
    </source>
</evidence>
<feature type="domain" description="Tyr recombinase" evidence="7">
    <location>
        <begin position="183"/>
        <end position="356"/>
    </location>
</feature>
<dbReference type="GO" id="GO:0044826">
    <property type="term" value="P:viral genome integration into host DNA"/>
    <property type="evidence" value="ECO:0007669"/>
    <property type="project" value="UniProtKB-KW"/>
</dbReference>
<accession>A0A1W1CCQ6</accession>
<protein>
    <submittedName>
        <fullName evidence="8">Integrase</fullName>
    </submittedName>
</protein>
<evidence type="ECO:0000256" key="2">
    <source>
        <dbReference type="ARBA" id="ARBA00022908"/>
    </source>
</evidence>
<dbReference type="PANTHER" id="PTHR30629">
    <property type="entry name" value="PROPHAGE INTEGRASE"/>
    <property type="match status" value="1"/>
</dbReference>
<dbReference type="GO" id="GO:0015074">
    <property type="term" value="P:DNA integration"/>
    <property type="evidence" value="ECO:0007669"/>
    <property type="project" value="UniProtKB-KW"/>
</dbReference>
<comment type="similarity">
    <text evidence="1">Belongs to the 'phage' integrase family.</text>
</comment>
<evidence type="ECO:0000313" key="8">
    <source>
        <dbReference type="EMBL" id="SFV63511.1"/>
    </source>
</evidence>
<evidence type="ECO:0000256" key="5">
    <source>
        <dbReference type="ARBA" id="ARBA00023195"/>
    </source>
</evidence>
<keyword evidence="6" id="KW-1160">Virus entry into host cell</keyword>
<evidence type="ECO:0000256" key="1">
    <source>
        <dbReference type="ARBA" id="ARBA00008857"/>
    </source>
</evidence>
<dbReference type="SUPFAM" id="SSF56349">
    <property type="entry name" value="DNA breaking-rejoining enzymes"/>
    <property type="match status" value="1"/>
</dbReference>
<evidence type="ECO:0000256" key="3">
    <source>
        <dbReference type="ARBA" id="ARBA00023125"/>
    </source>
</evidence>
<dbReference type="InterPro" id="IPR011010">
    <property type="entry name" value="DNA_brk_join_enz"/>
</dbReference>
<proteinExistence type="inferred from homology"/>
<evidence type="ECO:0000256" key="6">
    <source>
        <dbReference type="ARBA" id="ARBA00023296"/>
    </source>
</evidence>
<dbReference type="GO" id="GO:0046718">
    <property type="term" value="P:symbiont entry into host cell"/>
    <property type="evidence" value="ECO:0007669"/>
    <property type="project" value="UniProtKB-KW"/>
</dbReference>
<dbReference type="PANTHER" id="PTHR30629:SF2">
    <property type="entry name" value="PROPHAGE INTEGRASE INTS-RELATED"/>
    <property type="match status" value="1"/>
</dbReference>
<dbReference type="Gene3D" id="1.10.150.130">
    <property type="match status" value="1"/>
</dbReference>
<dbReference type="AlphaFoldDB" id="A0A1W1CCQ6"/>
<dbReference type="Pfam" id="PF00589">
    <property type="entry name" value="Phage_integrase"/>
    <property type="match status" value="1"/>
</dbReference>
<dbReference type="GO" id="GO:0075713">
    <property type="term" value="P:establishment of integrated proviral latency"/>
    <property type="evidence" value="ECO:0007669"/>
    <property type="project" value="UniProtKB-KW"/>
</dbReference>
<dbReference type="CDD" id="cd00796">
    <property type="entry name" value="INT_Rci_Hp1_C"/>
    <property type="match status" value="1"/>
</dbReference>
<dbReference type="InterPro" id="IPR002104">
    <property type="entry name" value="Integrase_catalytic"/>
</dbReference>
<dbReference type="PROSITE" id="PS51898">
    <property type="entry name" value="TYR_RECOMBINASE"/>
    <property type="match status" value="1"/>
</dbReference>
<dbReference type="Gene3D" id="1.10.443.10">
    <property type="entry name" value="Intergrase catalytic core"/>
    <property type="match status" value="1"/>
</dbReference>
<dbReference type="GO" id="GO:0003677">
    <property type="term" value="F:DNA binding"/>
    <property type="evidence" value="ECO:0007669"/>
    <property type="project" value="UniProtKB-KW"/>
</dbReference>
<dbReference type="InterPro" id="IPR050808">
    <property type="entry name" value="Phage_Integrase"/>
</dbReference>
<sequence length="372" mass="42986">MGVKKGFVNSKRYGAKVKLYYPVDHAKSKDIIYYVTYKKSNGKKATPAVGKKSNGWTEKRAFEQRAKLIDEDKFGVGIHGNMITLGDLANKYFDFSKLHNRSWLKTEQKYNKHLSYLNDRSVMSLTEDDVVSLQKVLKDKDYFDRYNNDIVTILITIVNFGVKRGIIKYSPIRNIQKIKVDNTNNRFLKVEEVNKLLEASKKNKLFVNFIMIAINTGARAKAILLLKKSDINFDEMMLRLRNTKTNKSYNVPINKMFYDHFVDAEDGYLVGGSKKYTYSAFQPKIKKFLDEMFNKGMKPKQNGRVKLHTLRHSFATILSINNINTLQLKELLNHGDIKMTERYTHLNVESNRSAIDGLGDILNAKKLYSESE</sequence>
<gene>
    <name evidence="8" type="ORF">MNB_SV-14-1021</name>
</gene>
<reference evidence="8" key="1">
    <citation type="submission" date="2016-10" db="EMBL/GenBank/DDBJ databases">
        <authorList>
            <person name="de Groot N.N."/>
        </authorList>
    </citation>
    <scope>NUCLEOTIDE SEQUENCE</scope>
</reference>
<dbReference type="GO" id="GO:0006310">
    <property type="term" value="P:DNA recombination"/>
    <property type="evidence" value="ECO:0007669"/>
    <property type="project" value="UniProtKB-KW"/>
</dbReference>
<name>A0A1W1CCQ6_9ZZZZ</name>
<keyword evidence="3" id="KW-0238">DNA-binding</keyword>
<evidence type="ECO:0000259" key="7">
    <source>
        <dbReference type="PROSITE" id="PS51898"/>
    </source>
</evidence>
<dbReference type="EMBL" id="FPHN01000154">
    <property type="protein sequence ID" value="SFV63511.1"/>
    <property type="molecule type" value="Genomic_DNA"/>
</dbReference>
<keyword evidence="4" id="KW-0233">DNA recombination</keyword>
<organism evidence="8">
    <name type="scientific">hydrothermal vent metagenome</name>
    <dbReference type="NCBI Taxonomy" id="652676"/>
    <lineage>
        <taxon>unclassified sequences</taxon>
        <taxon>metagenomes</taxon>
        <taxon>ecological metagenomes</taxon>
    </lineage>
</organism>
<keyword evidence="5" id="KW-1179">Viral genome integration</keyword>
<dbReference type="InterPro" id="IPR013762">
    <property type="entry name" value="Integrase-like_cat_sf"/>
</dbReference>
<dbReference type="InterPro" id="IPR010998">
    <property type="entry name" value="Integrase_recombinase_N"/>
</dbReference>